<accession>A0AAV4K2W1</accession>
<keyword evidence="2" id="KW-1185">Reference proteome</keyword>
<gene>
    <name evidence="1" type="ORF">ElyMa_005318100</name>
</gene>
<sequence length="147" mass="17296">MHLFQDGFKEDTDVRNVVLQETSQGPMDRKEKQKKNYTNGRCRRKTVVTAYEAETLVCWTHHKRQLGTFATTIPRGENRREEGTGKDKKDLDGRCKGMVRVDKLWRYETEGLEREEWRDMVANLRTEDSTSLKKKLFKVESVKKIAN</sequence>
<dbReference type="Proteomes" id="UP000762676">
    <property type="component" value="Unassembled WGS sequence"/>
</dbReference>
<dbReference type="EMBL" id="BMAT01010581">
    <property type="protein sequence ID" value="GFS27926.1"/>
    <property type="molecule type" value="Genomic_DNA"/>
</dbReference>
<name>A0AAV4K2W1_9GAST</name>
<comment type="caution">
    <text evidence="1">The sequence shown here is derived from an EMBL/GenBank/DDBJ whole genome shotgun (WGS) entry which is preliminary data.</text>
</comment>
<protein>
    <submittedName>
        <fullName evidence="1">Uncharacterized protein</fullName>
    </submittedName>
</protein>
<reference evidence="1 2" key="1">
    <citation type="journal article" date="2021" name="Elife">
        <title>Chloroplast acquisition without the gene transfer in kleptoplastic sea slugs, Plakobranchus ocellatus.</title>
        <authorList>
            <person name="Maeda T."/>
            <person name="Takahashi S."/>
            <person name="Yoshida T."/>
            <person name="Shimamura S."/>
            <person name="Takaki Y."/>
            <person name="Nagai Y."/>
            <person name="Toyoda A."/>
            <person name="Suzuki Y."/>
            <person name="Arimoto A."/>
            <person name="Ishii H."/>
            <person name="Satoh N."/>
            <person name="Nishiyama T."/>
            <person name="Hasebe M."/>
            <person name="Maruyama T."/>
            <person name="Minagawa J."/>
            <person name="Obokata J."/>
            <person name="Shigenobu S."/>
        </authorList>
    </citation>
    <scope>NUCLEOTIDE SEQUENCE [LARGE SCALE GENOMIC DNA]</scope>
</reference>
<evidence type="ECO:0000313" key="1">
    <source>
        <dbReference type="EMBL" id="GFS27926.1"/>
    </source>
</evidence>
<dbReference type="AlphaFoldDB" id="A0AAV4K2W1"/>
<organism evidence="1 2">
    <name type="scientific">Elysia marginata</name>
    <dbReference type="NCBI Taxonomy" id="1093978"/>
    <lineage>
        <taxon>Eukaryota</taxon>
        <taxon>Metazoa</taxon>
        <taxon>Spiralia</taxon>
        <taxon>Lophotrochozoa</taxon>
        <taxon>Mollusca</taxon>
        <taxon>Gastropoda</taxon>
        <taxon>Heterobranchia</taxon>
        <taxon>Euthyneura</taxon>
        <taxon>Panpulmonata</taxon>
        <taxon>Sacoglossa</taxon>
        <taxon>Placobranchoidea</taxon>
        <taxon>Plakobranchidae</taxon>
        <taxon>Elysia</taxon>
    </lineage>
</organism>
<proteinExistence type="predicted"/>
<evidence type="ECO:0000313" key="2">
    <source>
        <dbReference type="Proteomes" id="UP000762676"/>
    </source>
</evidence>